<accession>A0AAW0KU89</accession>
<keyword evidence="6" id="KW-1185">Reference proteome</keyword>
<dbReference type="InterPro" id="IPR032675">
    <property type="entry name" value="LRR_dom_sf"/>
</dbReference>
<evidence type="ECO:0000256" key="2">
    <source>
        <dbReference type="ARBA" id="ARBA00022737"/>
    </source>
</evidence>
<evidence type="ECO:0000313" key="6">
    <source>
        <dbReference type="Proteomes" id="UP000237347"/>
    </source>
</evidence>
<evidence type="ECO:0000313" key="5">
    <source>
        <dbReference type="EMBL" id="KAK7842099.1"/>
    </source>
</evidence>
<dbReference type="Gene3D" id="3.80.10.10">
    <property type="entry name" value="Ribonuclease Inhibitor"/>
    <property type="match status" value="1"/>
</dbReference>
<reference evidence="5 6" key="1">
    <citation type="journal article" date="2018" name="Sci. Data">
        <title>The draft genome sequence of cork oak.</title>
        <authorList>
            <person name="Ramos A.M."/>
            <person name="Usie A."/>
            <person name="Barbosa P."/>
            <person name="Barros P.M."/>
            <person name="Capote T."/>
            <person name="Chaves I."/>
            <person name="Simoes F."/>
            <person name="Abreu I."/>
            <person name="Carrasquinho I."/>
            <person name="Faro C."/>
            <person name="Guimaraes J.B."/>
            <person name="Mendonca D."/>
            <person name="Nobrega F."/>
            <person name="Rodrigues L."/>
            <person name="Saibo N.J.M."/>
            <person name="Varela M.C."/>
            <person name="Egas C."/>
            <person name="Matos J."/>
            <person name="Miguel C.M."/>
            <person name="Oliveira M.M."/>
            <person name="Ricardo C.P."/>
            <person name="Goncalves S."/>
        </authorList>
    </citation>
    <scope>NUCLEOTIDE SEQUENCE [LARGE SCALE GENOMIC DNA]</scope>
    <source>
        <strain evidence="6">cv. HL8</strain>
    </source>
</reference>
<proteinExistence type="predicted"/>
<feature type="domain" description="Leucine-rich repeat-containing N-terminal plant-type" evidence="4">
    <location>
        <begin position="39"/>
        <end position="62"/>
    </location>
</feature>
<dbReference type="AlphaFoldDB" id="A0AAW0KU89"/>
<dbReference type="Pfam" id="PF00560">
    <property type="entry name" value="LRR_1"/>
    <property type="match status" value="1"/>
</dbReference>
<dbReference type="Pfam" id="PF13855">
    <property type="entry name" value="LRR_8"/>
    <property type="match status" value="1"/>
</dbReference>
<dbReference type="PANTHER" id="PTHR48058:SF28">
    <property type="entry name" value="OS04G0122000 PROTEIN"/>
    <property type="match status" value="1"/>
</dbReference>
<dbReference type="InterPro" id="IPR001611">
    <property type="entry name" value="Leu-rich_rpt"/>
</dbReference>
<keyword evidence="2" id="KW-0677">Repeat</keyword>
<dbReference type="Proteomes" id="UP000237347">
    <property type="component" value="Unassembled WGS sequence"/>
</dbReference>
<name>A0AAW0KU89_QUESU</name>
<dbReference type="EMBL" id="PKMF04000227">
    <property type="protein sequence ID" value="KAK7842099.1"/>
    <property type="molecule type" value="Genomic_DNA"/>
</dbReference>
<keyword evidence="3" id="KW-0732">Signal</keyword>
<dbReference type="InterPro" id="IPR013210">
    <property type="entry name" value="LRR_N_plant-typ"/>
</dbReference>
<evidence type="ECO:0000256" key="3">
    <source>
        <dbReference type="SAM" id="SignalP"/>
    </source>
</evidence>
<evidence type="ECO:0000259" key="4">
    <source>
        <dbReference type="Pfam" id="PF08263"/>
    </source>
</evidence>
<organism evidence="5 6">
    <name type="scientific">Quercus suber</name>
    <name type="common">Cork oak</name>
    <dbReference type="NCBI Taxonomy" id="58331"/>
    <lineage>
        <taxon>Eukaryota</taxon>
        <taxon>Viridiplantae</taxon>
        <taxon>Streptophyta</taxon>
        <taxon>Embryophyta</taxon>
        <taxon>Tracheophyta</taxon>
        <taxon>Spermatophyta</taxon>
        <taxon>Magnoliopsida</taxon>
        <taxon>eudicotyledons</taxon>
        <taxon>Gunneridae</taxon>
        <taxon>Pentapetalae</taxon>
        <taxon>rosids</taxon>
        <taxon>fabids</taxon>
        <taxon>Fagales</taxon>
        <taxon>Fagaceae</taxon>
        <taxon>Quercus</taxon>
    </lineage>
</organism>
<feature type="signal peptide" evidence="3">
    <location>
        <begin position="1"/>
        <end position="22"/>
    </location>
</feature>
<gene>
    <name evidence="5" type="ORF">CFP56_014325</name>
</gene>
<dbReference type="Pfam" id="PF08263">
    <property type="entry name" value="LRRNT_2"/>
    <property type="match status" value="1"/>
</dbReference>
<keyword evidence="1" id="KW-0433">Leucine-rich repeat</keyword>
<dbReference type="SUPFAM" id="SSF52058">
    <property type="entry name" value="L domain-like"/>
    <property type="match status" value="1"/>
</dbReference>
<sequence>MGGSFRLRAVTLTLFLVFLTLAAIDPKFCYGNSEVHCIQSEQQALLRFKQDLTDPLNRLASWLVTGIVVNGWELSATMSNPYWFANMTSLKHLDLSANNFNSSIPNWLYSFSHLEFLNLRQESFARIGIVDFRAKFSLMDLFTKASLSLDISNTNVTDAIPPLFWNMSEMVR</sequence>
<dbReference type="PANTHER" id="PTHR48058">
    <property type="entry name" value="LRR RECEPTOR-LIKE SERINE/THREONINE-PROTEIN KINASE FLS2-RELATED"/>
    <property type="match status" value="1"/>
</dbReference>
<evidence type="ECO:0000256" key="1">
    <source>
        <dbReference type="ARBA" id="ARBA00022614"/>
    </source>
</evidence>
<protein>
    <recommendedName>
        <fullName evidence="4">Leucine-rich repeat-containing N-terminal plant-type domain-containing protein</fullName>
    </recommendedName>
</protein>
<comment type="caution">
    <text evidence="5">The sequence shown here is derived from an EMBL/GenBank/DDBJ whole genome shotgun (WGS) entry which is preliminary data.</text>
</comment>
<feature type="chain" id="PRO_5043373493" description="Leucine-rich repeat-containing N-terminal plant-type domain-containing protein" evidence="3">
    <location>
        <begin position="23"/>
        <end position="172"/>
    </location>
</feature>